<name>A0AC61U9R1_9VIRU</name>
<reference evidence="1" key="1">
    <citation type="submission" date="2020-11" db="EMBL/GenBank/DDBJ databases">
        <title>Antiviral immune response reveals active natural infections with novel viruses in ants.</title>
        <authorList>
            <person name="Viljakainen L."/>
            <person name="Furst M.A."/>
            <person name="Grasse A.V."/>
            <person name="Jurvansuu J."/>
            <person name="Oh J."/>
            <person name="Tolonen L."/>
            <person name="Eder T."/>
            <person name="Rattei T."/>
            <person name="Cremer S."/>
        </authorList>
    </citation>
    <scope>NUCLEOTIDE SEQUENCE</scope>
</reference>
<organism evidence="1 2">
    <name type="scientific">Linepithema humile C virus 1</name>
    <dbReference type="NCBI Taxonomy" id="2259784"/>
    <lineage>
        <taxon>Viruses</taxon>
        <taxon>Riboviria</taxon>
    </lineage>
</organism>
<proteinExistence type="predicted"/>
<dbReference type="EMBL" id="MW314663">
    <property type="protein sequence ID" value="UXD80112.1"/>
    <property type="molecule type" value="Genomic_RNA"/>
</dbReference>
<evidence type="ECO:0000313" key="1">
    <source>
        <dbReference type="EMBL" id="UXD80112.1"/>
    </source>
</evidence>
<accession>A0AC61U9R1</accession>
<feature type="non-terminal residue" evidence="1">
    <location>
        <position position="1"/>
    </location>
</feature>
<dbReference type="Proteomes" id="UP001233291">
    <property type="component" value="Genome"/>
</dbReference>
<sequence length="838" mass="93533">VKFAHDNMQIQENVHNFYKIISHVGASCYQRGLGWISLQAETGDNFTTQAVRVYEEVRDSVGGAIAHVGSTSSNALCTIAGEARRCGIIGLACVVVGAEIYWLYRTWHLRIVEVQNTDHIIEVGILRTHFERHLPGAGEAEQLPEVEIGKHLRTAAERRANEFAVFSVFKRVGCRFRDVGGSRVRHPQFSALKHNCIPTLDSADIWRNAKYPSSPFDSCNGLAQHCPVKSSFPGAALIHSDYYLSSEDLAAVIRSHTFIVTHPFDGEEGCFNDELHWRKEGPYIRAWTDDGTPYKHLYHHWEAEGCIIGRHGAATYVRVHRGPSMDVYYCFPSPGIYRSDDPLRLRRSDEVLMHRLPSGNFYSVTNGSAKIYDPDFKVLQEIPHGILQRVAARCGTAVRDEKFLPALVAYTTTRFTADNQDLHVVEDVISVALRHSDMFALNVSSRYITSFDPMRITNFQRLVWVWNDLRSSLRGYWRLPLTTSNPLVNRVTTPWAFSRISVNSYVRFTHYGLVDVTDHRPMHRPFRDDRGQADAGANNSEHHGASDLPGEPSSQLGHTSTRTEASAGTISDVYEDARDDGCNAGNVTPTLTDEIGGQVSGDGLEVPAVALGANGVESQGRGGHDRSPNLKVIGEDRLGTIGGRRIVLETNPHTGNAERIWLPLLDDPIEIPPAGVGSFTEENIKQNYRHLVRAAERGPESARSAVHDHIRTFDRNPRHTTQTISFRVSGNGRDGVVHRDRRAHPVRNMGKEVRPEKEGRTEGGPKSPRGRRIPNAGSREGEKLRQVRDNRQVRGSPEHQPERGRVPCGRGAIHRSDRAGGQERRVPGKRALPKEEGH</sequence>
<protein>
    <submittedName>
        <fullName evidence="1">Uncharacterized protein</fullName>
    </submittedName>
</protein>
<evidence type="ECO:0000313" key="2">
    <source>
        <dbReference type="Proteomes" id="UP001233291"/>
    </source>
</evidence>